<dbReference type="Gene3D" id="3.30.530.20">
    <property type="match status" value="1"/>
</dbReference>
<dbReference type="PANTHER" id="PTHR13510:SF44">
    <property type="entry name" value="RABENOSYN-5"/>
    <property type="match status" value="1"/>
</dbReference>
<keyword evidence="4" id="KW-1185">Reference proteome</keyword>
<evidence type="ECO:0000313" key="2">
    <source>
        <dbReference type="EMBL" id="KAE9341302.1"/>
    </source>
</evidence>
<dbReference type="Proteomes" id="UP000429607">
    <property type="component" value="Unassembled WGS sequence"/>
</dbReference>
<dbReference type="AlphaFoldDB" id="A0A6A4FGE0"/>
<reference evidence="2 4" key="1">
    <citation type="submission" date="2018-08" db="EMBL/GenBank/DDBJ databases">
        <title>Genomic investigation of the strawberry pathogen Phytophthora fragariae indicates pathogenicity is determined by transcriptional variation in three key races.</title>
        <authorList>
            <person name="Adams T.M."/>
            <person name="Armitage A.D."/>
            <person name="Sobczyk M.K."/>
            <person name="Bates H.J."/>
            <person name="Dunwell J.M."/>
            <person name="Nellist C.F."/>
            <person name="Harrison R.J."/>
        </authorList>
    </citation>
    <scope>NUCLEOTIDE SEQUENCE [LARGE SCALE GENOMIC DNA]</scope>
    <source>
        <strain evidence="1 3">SCRP249</strain>
        <strain evidence="2 4">SCRP333</strain>
    </source>
</reference>
<sequence>MKHQFAENPFPDVHVSEVERLELIQLVDGYVDDYVKKYEEFVNVEKRKVDKRRWDRIKSKDNIHVYTERTRKELKRMGIEPKNSLSATQRLQAGTAAKDLPVMLSVGTLVGEMDDLMFGTVNPTLDDMRLKASYVHDVDSAAVLCSVVTPSKTDPYRSLVIKWASNNIPFQATSFVKSRDIVYIEATGTVFLENGERIGYHLMHSIDFPQTTPLPNKIRANLSAFACYRQIDRNVIDSFACATVDPGGDMMRKFVVSLAAGAMLCVTNYVYCGQMKKLAWLLQQQHPSYDSPAKKTENRKRCVVCTKKLSNVIGSIGKSSCKICYGSVCYSCKIRQNISFIVVGGKLVQRRVVVCAKCMGEATQWNAEEIARDQILVYEAYKSDDGCSYAACTVSSEMSFLESTTSVYGHESWQDI</sequence>
<comment type="caution">
    <text evidence="2">The sequence shown here is derived from an EMBL/GenBank/DDBJ whole genome shotgun (WGS) entry which is preliminary data.</text>
</comment>
<dbReference type="InterPro" id="IPR052727">
    <property type="entry name" value="Rab4/Rab5_effector"/>
</dbReference>
<organism evidence="2 4">
    <name type="scientific">Phytophthora rubi</name>
    <dbReference type="NCBI Taxonomy" id="129364"/>
    <lineage>
        <taxon>Eukaryota</taxon>
        <taxon>Sar</taxon>
        <taxon>Stramenopiles</taxon>
        <taxon>Oomycota</taxon>
        <taxon>Peronosporomycetes</taxon>
        <taxon>Peronosporales</taxon>
        <taxon>Peronosporaceae</taxon>
        <taxon>Phytophthora</taxon>
    </lineage>
</organism>
<evidence type="ECO:0000313" key="4">
    <source>
        <dbReference type="Proteomes" id="UP000434957"/>
    </source>
</evidence>
<dbReference type="EMBL" id="QXFT01000538">
    <property type="protein sequence ID" value="KAE9341302.1"/>
    <property type="molecule type" value="Genomic_DNA"/>
</dbReference>
<protein>
    <recommendedName>
        <fullName evidence="5">FYVE-type domain-containing protein</fullName>
    </recommendedName>
</protein>
<evidence type="ECO:0000313" key="1">
    <source>
        <dbReference type="EMBL" id="KAE8971942.1"/>
    </source>
</evidence>
<evidence type="ECO:0000313" key="3">
    <source>
        <dbReference type="Proteomes" id="UP000429607"/>
    </source>
</evidence>
<gene>
    <name evidence="1" type="ORF">PR001_g26745</name>
    <name evidence="2" type="ORF">PR003_g10062</name>
</gene>
<proteinExistence type="predicted"/>
<dbReference type="Proteomes" id="UP000434957">
    <property type="component" value="Unassembled WGS sequence"/>
</dbReference>
<accession>A0A6A4FGE0</accession>
<dbReference type="PANTHER" id="PTHR13510">
    <property type="entry name" value="FYVE-FINGER-CONTAINING RAB5 EFFECTOR PROTEIN RABENOSYN-5-RELATED"/>
    <property type="match status" value="1"/>
</dbReference>
<evidence type="ECO:0008006" key="5">
    <source>
        <dbReference type="Google" id="ProtNLM"/>
    </source>
</evidence>
<dbReference type="InterPro" id="IPR023393">
    <property type="entry name" value="START-like_dom_sf"/>
</dbReference>
<dbReference type="EMBL" id="QXFV01004064">
    <property type="protein sequence ID" value="KAE8971942.1"/>
    <property type="molecule type" value="Genomic_DNA"/>
</dbReference>
<name>A0A6A4FGE0_9STRA</name>